<name>A0ABW8CMQ1_9ACTN</name>
<dbReference type="RefSeq" id="WP_399658249.1">
    <property type="nucleotide sequence ID" value="NZ_JBITYG010000020.1"/>
</dbReference>
<keyword evidence="1" id="KW-1133">Transmembrane helix</keyword>
<reference evidence="2 3" key="1">
    <citation type="submission" date="2024-10" db="EMBL/GenBank/DDBJ databases">
        <title>The Natural Products Discovery Center: Release of the First 8490 Sequenced Strains for Exploring Actinobacteria Biosynthetic Diversity.</title>
        <authorList>
            <person name="Kalkreuter E."/>
            <person name="Kautsar S.A."/>
            <person name="Yang D."/>
            <person name="Bader C.D."/>
            <person name="Teijaro C.N."/>
            <person name="Fluegel L."/>
            <person name="Davis C.M."/>
            <person name="Simpson J.R."/>
            <person name="Lauterbach L."/>
            <person name="Steele A.D."/>
            <person name="Gui C."/>
            <person name="Meng S."/>
            <person name="Li G."/>
            <person name="Viehrig K."/>
            <person name="Ye F."/>
            <person name="Su P."/>
            <person name="Kiefer A.F."/>
            <person name="Nichols A."/>
            <person name="Cepeda A.J."/>
            <person name="Yan W."/>
            <person name="Fan B."/>
            <person name="Jiang Y."/>
            <person name="Adhikari A."/>
            <person name="Zheng C.-J."/>
            <person name="Schuster L."/>
            <person name="Cowan T.M."/>
            <person name="Smanski M.J."/>
            <person name="Chevrette M.G."/>
            <person name="De Carvalho L.P.S."/>
            <person name="Shen B."/>
        </authorList>
    </citation>
    <scope>NUCLEOTIDE SEQUENCE [LARGE SCALE GENOMIC DNA]</scope>
    <source>
        <strain evidence="2 3">NPDC053399</strain>
    </source>
</reference>
<feature type="transmembrane region" description="Helical" evidence="1">
    <location>
        <begin position="173"/>
        <end position="191"/>
    </location>
</feature>
<sequence>MSLPVIAIAIAGSSMLGTLFNMLTSVLTYRRVRPRAKVRTQWQLPDPNRQPELQVHVSNLSPTATMVKEVRLIGRYRKDERALLPRAIAAGPPGVIYPFIRNYFLVRIDSEHLFQKSASPVKQDMNMLAFGGLWWDLADPSADLAEGWTHLAIEVTLMSGNRKRSNWIRPQNISWMAYALATIFGVGDLAYQMKERQRPDRLKD</sequence>
<protein>
    <submittedName>
        <fullName evidence="2">Uncharacterized protein</fullName>
    </submittedName>
</protein>
<dbReference type="Proteomes" id="UP001614394">
    <property type="component" value="Unassembled WGS sequence"/>
</dbReference>
<feature type="transmembrane region" description="Helical" evidence="1">
    <location>
        <begin position="6"/>
        <end position="29"/>
    </location>
</feature>
<keyword evidence="3" id="KW-1185">Reference proteome</keyword>
<comment type="caution">
    <text evidence="2">The sequence shown here is derived from an EMBL/GenBank/DDBJ whole genome shotgun (WGS) entry which is preliminary data.</text>
</comment>
<evidence type="ECO:0000313" key="3">
    <source>
        <dbReference type="Proteomes" id="UP001614394"/>
    </source>
</evidence>
<dbReference type="EMBL" id="JBITYG010000020">
    <property type="protein sequence ID" value="MFI9106606.1"/>
    <property type="molecule type" value="Genomic_DNA"/>
</dbReference>
<keyword evidence="1" id="KW-0472">Membrane</keyword>
<gene>
    <name evidence="2" type="ORF">ACIGXA_39525</name>
</gene>
<accession>A0ABW8CMQ1</accession>
<organism evidence="2 3">
    <name type="scientific">Streptomyces fildesensis</name>
    <dbReference type="NCBI Taxonomy" id="375757"/>
    <lineage>
        <taxon>Bacteria</taxon>
        <taxon>Bacillati</taxon>
        <taxon>Actinomycetota</taxon>
        <taxon>Actinomycetes</taxon>
        <taxon>Kitasatosporales</taxon>
        <taxon>Streptomycetaceae</taxon>
        <taxon>Streptomyces</taxon>
    </lineage>
</organism>
<keyword evidence="1" id="KW-0812">Transmembrane</keyword>
<proteinExistence type="predicted"/>
<evidence type="ECO:0000256" key="1">
    <source>
        <dbReference type="SAM" id="Phobius"/>
    </source>
</evidence>
<evidence type="ECO:0000313" key="2">
    <source>
        <dbReference type="EMBL" id="MFI9106606.1"/>
    </source>
</evidence>